<organism evidence="1">
    <name type="scientific">uncultured Caudovirales phage</name>
    <dbReference type="NCBI Taxonomy" id="2100421"/>
    <lineage>
        <taxon>Viruses</taxon>
        <taxon>Duplodnaviria</taxon>
        <taxon>Heunggongvirae</taxon>
        <taxon>Uroviricota</taxon>
        <taxon>Caudoviricetes</taxon>
        <taxon>Peduoviridae</taxon>
        <taxon>Maltschvirus</taxon>
        <taxon>Maltschvirus maltsch</taxon>
    </lineage>
</organism>
<gene>
    <name evidence="1" type="ORF">UFOVP410_165</name>
</gene>
<evidence type="ECO:0000313" key="1">
    <source>
        <dbReference type="EMBL" id="CAB4141326.1"/>
    </source>
</evidence>
<proteinExistence type="predicted"/>
<sequence>MSNQLSLFNFQDASITIPESRKMFLDENSKLLFTIDSSTIRYNRELFTEDSFDVAAKKIFEQIIKLFDDTLCKGCCVVLQEQNKNCDKYFNISFSGINHNYELDIWHWWFVHTLSKMIREKYKPV</sequence>
<reference evidence="1" key="1">
    <citation type="submission" date="2020-04" db="EMBL/GenBank/DDBJ databases">
        <authorList>
            <person name="Chiriac C."/>
            <person name="Salcher M."/>
            <person name="Ghai R."/>
            <person name="Kavagutti S V."/>
        </authorList>
    </citation>
    <scope>NUCLEOTIDE SEQUENCE</scope>
</reference>
<name>A0A6J5M8A9_9CAUD</name>
<dbReference type="EMBL" id="LR796388">
    <property type="protein sequence ID" value="CAB4141326.1"/>
    <property type="molecule type" value="Genomic_DNA"/>
</dbReference>
<protein>
    <submittedName>
        <fullName evidence="1">Uncharacterized protein</fullName>
    </submittedName>
</protein>
<accession>A0A6J5M8A9</accession>